<evidence type="ECO:0000259" key="3">
    <source>
        <dbReference type="PROSITE" id="PS50885"/>
    </source>
</evidence>
<evidence type="ECO:0000259" key="4">
    <source>
        <dbReference type="PROSITE" id="PS50887"/>
    </source>
</evidence>
<dbReference type="PANTHER" id="PTHR44757">
    <property type="entry name" value="DIGUANYLATE CYCLASE DGCP"/>
    <property type="match status" value="1"/>
</dbReference>
<dbReference type="Gene3D" id="3.20.20.450">
    <property type="entry name" value="EAL domain"/>
    <property type="match status" value="1"/>
</dbReference>
<dbReference type="InterPro" id="IPR029787">
    <property type="entry name" value="Nucleotide_cyclase"/>
</dbReference>
<feature type="transmembrane region" description="Helical" evidence="1">
    <location>
        <begin position="280"/>
        <end position="303"/>
    </location>
</feature>
<dbReference type="PROSITE" id="PS50887">
    <property type="entry name" value="GGDEF"/>
    <property type="match status" value="1"/>
</dbReference>
<dbReference type="EMBL" id="AMZO01000017">
    <property type="protein sequence ID" value="ELR65497.1"/>
    <property type="molecule type" value="Genomic_DNA"/>
</dbReference>
<evidence type="ECO:0000313" key="5">
    <source>
        <dbReference type="EMBL" id="ELR65497.1"/>
    </source>
</evidence>
<keyword evidence="1" id="KW-0812">Transmembrane</keyword>
<dbReference type="Pfam" id="PF05228">
    <property type="entry name" value="CHASE4"/>
    <property type="match status" value="1"/>
</dbReference>
<dbReference type="SUPFAM" id="SSF55785">
    <property type="entry name" value="PYP-like sensor domain (PAS domain)"/>
    <property type="match status" value="1"/>
</dbReference>
<dbReference type="PROSITE" id="PS50885">
    <property type="entry name" value="HAMP"/>
    <property type="match status" value="1"/>
</dbReference>
<sequence length="923" mass="102758">MRIKDLTPVNRLSTLTALLFGVGLFAISAICLFSARYFFLMNLNDIEQQQILQHNSEAESVINILVQSQGKRAYDWATWDESYQLVTVGDDAYRDRNLYYEGMKTLDLDMMVFIDHQGEIVESVMASAAHQLDDLPVSLRNQLMSDDGIGTFVDALVIGKVPDSDERAGLIVMDGDIWIISVTPIRDSLGESPVGGWLVWGRYLSTVFPSHYESILAAKSSLSVFSPEKVKDITVFPLVQVEDSGQSLTACRLLDGFNGKPLAVLKSAQERTVFLEGNKLITWLALSILSASVVIGLITMLVFRLKVGVRFTELEKGLEAVVKGQYKTRMNVEGNDEFSMVGEVINQILAKSSHTYSALNDVAEKFEALYKNSNLGLLMILDDKVIDANDTIARILRYPSGAVLIGQPLLNLCPELGSKPCTIEMLYRAAEKGERHFDVEMLAADASLIPCKLEITPIKQQNSDALMLSIKDQSQQKEQEGLIEQLEKHDPVTGVMNRSTLFEELAEQMKVSEKNDTLFSPSLLYIRIERFNIVAGAFGHHMAEQILVAATSELKQIVDIGTLGRVSESEFAFILNTNSRFAPYRYARAIVSALEQPLMVEGLEVRLSVSVGVVLKTKMTPTPEAMMNAGEYSTYRAGYEKSRIQLFNEKIAEQFKSHIVIQRDMARAIRDGDIYPKFQPLVKAADEQICGFEALARWHHPELGEVSPAQFIPMAESRELIIALGCVILEKSCEFLAKVNRMRQECGLGLLTMHVNLSSPHFSDPELLPTVKSCLERYDIRPDMLTIEITESMLIGSTHQVIHHMQSLKSMGVKLALDDFGTGYSALNSLCEFPLDVVKIDQSFVKRIGIDHQGEILMSNIVRMSKALGLSTVAEGVETEGQKLALQALKIEELQGFYFYQPMSQQECLQAALGSPLASKWVS</sequence>
<keyword evidence="6" id="KW-1185">Reference proteome</keyword>
<keyword evidence="1" id="KW-1133">Transmembrane helix</keyword>
<accession>L8JDK6</accession>
<dbReference type="NCBIfam" id="TIGR00254">
    <property type="entry name" value="GGDEF"/>
    <property type="match status" value="1"/>
</dbReference>
<dbReference type="GO" id="GO:0016020">
    <property type="term" value="C:membrane"/>
    <property type="evidence" value="ECO:0007669"/>
    <property type="project" value="InterPro"/>
</dbReference>
<dbReference type="SMART" id="SM00267">
    <property type="entry name" value="GGDEF"/>
    <property type="match status" value="1"/>
</dbReference>
<dbReference type="InterPro" id="IPR000160">
    <property type="entry name" value="GGDEF_dom"/>
</dbReference>
<dbReference type="PROSITE" id="PS50883">
    <property type="entry name" value="EAL"/>
    <property type="match status" value="1"/>
</dbReference>
<dbReference type="SUPFAM" id="SSF55073">
    <property type="entry name" value="Nucleotide cyclase"/>
    <property type="match status" value="1"/>
</dbReference>
<evidence type="ECO:0000256" key="1">
    <source>
        <dbReference type="SAM" id="Phobius"/>
    </source>
</evidence>
<dbReference type="Gene3D" id="3.30.70.270">
    <property type="match status" value="1"/>
</dbReference>
<dbReference type="CDD" id="cd01948">
    <property type="entry name" value="EAL"/>
    <property type="match status" value="1"/>
</dbReference>
<dbReference type="InterPro" id="IPR003660">
    <property type="entry name" value="HAMP_dom"/>
</dbReference>
<dbReference type="Pfam" id="PF13426">
    <property type="entry name" value="PAS_9"/>
    <property type="match status" value="1"/>
</dbReference>
<gene>
    <name evidence="5" type="ORF">C942_01001</name>
</gene>
<dbReference type="Pfam" id="PF00990">
    <property type="entry name" value="GGDEF"/>
    <property type="match status" value="1"/>
</dbReference>
<dbReference type="Pfam" id="PF00563">
    <property type="entry name" value="EAL"/>
    <property type="match status" value="1"/>
</dbReference>
<proteinExistence type="predicted"/>
<dbReference type="SMART" id="SM00052">
    <property type="entry name" value="EAL"/>
    <property type="match status" value="1"/>
</dbReference>
<evidence type="ECO:0000313" key="6">
    <source>
        <dbReference type="Proteomes" id="UP000011134"/>
    </source>
</evidence>
<feature type="domain" description="GGDEF" evidence="4">
    <location>
        <begin position="519"/>
        <end position="649"/>
    </location>
</feature>
<organism evidence="5 6">
    <name type="scientific">Photobacterium marinum</name>
    <dbReference type="NCBI Taxonomy" id="1056511"/>
    <lineage>
        <taxon>Bacteria</taxon>
        <taxon>Pseudomonadati</taxon>
        <taxon>Pseudomonadota</taxon>
        <taxon>Gammaproteobacteria</taxon>
        <taxon>Vibrionales</taxon>
        <taxon>Vibrionaceae</taxon>
        <taxon>Photobacterium</taxon>
    </lineage>
</organism>
<dbReference type="RefSeq" id="WP_007466100.1">
    <property type="nucleotide sequence ID" value="NZ_AMZO01000017.1"/>
</dbReference>
<dbReference type="InterPro" id="IPR043128">
    <property type="entry name" value="Rev_trsase/Diguanyl_cyclase"/>
</dbReference>
<dbReference type="Proteomes" id="UP000011134">
    <property type="component" value="Unassembled WGS sequence"/>
</dbReference>
<dbReference type="PATRIC" id="fig|1056511.3.peg.2494"/>
<keyword evidence="1" id="KW-0472">Membrane</keyword>
<name>L8JDK6_9GAMM</name>
<dbReference type="InterPro" id="IPR000014">
    <property type="entry name" value="PAS"/>
</dbReference>
<dbReference type="InterPro" id="IPR007892">
    <property type="entry name" value="CHASE4"/>
</dbReference>
<dbReference type="SUPFAM" id="SSF141868">
    <property type="entry name" value="EAL domain-like"/>
    <property type="match status" value="1"/>
</dbReference>
<dbReference type="Gene3D" id="3.30.450.20">
    <property type="entry name" value="PAS domain"/>
    <property type="match status" value="1"/>
</dbReference>
<feature type="domain" description="HAMP" evidence="3">
    <location>
        <begin position="312"/>
        <end position="357"/>
    </location>
</feature>
<dbReference type="CDD" id="cd01949">
    <property type="entry name" value="GGDEF"/>
    <property type="match status" value="1"/>
</dbReference>
<dbReference type="GO" id="GO:0007165">
    <property type="term" value="P:signal transduction"/>
    <property type="evidence" value="ECO:0007669"/>
    <property type="project" value="InterPro"/>
</dbReference>
<reference evidence="5 6" key="1">
    <citation type="submission" date="2012-12" db="EMBL/GenBank/DDBJ databases">
        <title>Genome Assembly of Photobacterium sp. AK15.</title>
        <authorList>
            <person name="Khatri I."/>
            <person name="Vaidya B."/>
            <person name="Srinivas T.N.R."/>
            <person name="Subramanian S."/>
            <person name="Pinnaka A."/>
        </authorList>
    </citation>
    <scope>NUCLEOTIDE SEQUENCE [LARGE SCALE GENOMIC DNA]</scope>
    <source>
        <strain evidence="5 6">AK15</strain>
    </source>
</reference>
<comment type="caution">
    <text evidence="5">The sequence shown here is derived from an EMBL/GenBank/DDBJ whole genome shotgun (WGS) entry which is preliminary data.</text>
</comment>
<protein>
    <submittedName>
        <fullName evidence="5">EAL domain protein</fullName>
    </submittedName>
</protein>
<dbReference type="InterPro" id="IPR035919">
    <property type="entry name" value="EAL_sf"/>
</dbReference>
<dbReference type="InterPro" id="IPR052155">
    <property type="entry name" value="Biofilm_reg_signaling"/>
</dbReference>
<evidence type="ECO:0000259" key="2">
    <source>
        <dbReference type="PROSITE" id="PS50883"/>
    </source>
</evidence>
<dbReference type="PANTHER" id="PTHR44757:SF2">
    <property type="entry name" value="BIOFILM ARCHITECTURE MAINTENANCE PROTEIN MBAA"/>
    <property type="match status" value="1"/>
</dbReference>
<dbReference type="AlphaFoldDB" id="L8JDK6"/>
<feature type="domain" description="EAL" evidence="2">
    <location>
        <begin position="658"/>
        <end position="916"/>
    </location>
</feature>
<dbReference type="InterPro" id="IPR035965">
    <property type="entry name" value="PAS-like_dom_sf"/>
</dbReference>
<dbReference type="InterPro" id="IPR001633">
    <property type="entry name" value="EAL_dom"/>
</dbReference>
<feature type="transmembrane region" description="Helical" evidence="1">
    <location>
        <begin position="12"/>
        <end position="39"/>
    </location>
</feature>